<dbReference type="EMBL" id="SGPL01000189">
    <property type="protein sequence ID" value="THH15817.1"/>
    <property type="molecule type" value="Genomic_DNA"/>
</dbReference>
<dbReference type="InterPro" id="IPR043502">
    <property type="entry name" value="DNA/RNA_pol_sf"/>
</dbReference>
<name>A0A4S4LUQ7_9AGAM</name>
<evidence type="ECO:0000313" key="2">
    <source>
        <dbReference type="EMBL" id="THH15817.1"/>
    </source>
</evidence>
<gene>
    <name evidence="2" type="ORF">EW146_g4714</name>
</gene>
<evidence type="ECO:0000313" key="3">
    <source>
        <dbReference type="Proteomes" id="UP000310158"/>
    </source>
</evidence>
<organism evidence="2 3">
    <name type="scientific">Bondarzewia mesenterica</name>
    <dbReference type="NCBI Taxonomy" id="1095465"/>
    <lineage>
        <taxon>Eukaryota</taxon>
        <taxon>Fungi</taxon>
        <taxon>Dikarya</taxon>
        <taxon>Basidiomycota</taxon>
        <taxon>Agaricomycotina</taxon>
        <taxon>Agaricomycetes</taxon>
        <taxon>Russulales</taxon>
        <taxon>Bondarzewiaceae</taxon>
        <taxon>Bondarzewia</taxon>
    </lineage>
</organism>
<dbReference type="PANTHER" id="PTHR11439:SF467">
    <property type="entry name" value="INTEGRASE CATALYTIC DOMAIN-CONTAINING PROTEIN"/>
    <property type="match status" value="1"/>
</dbReference>
<keyword evidence="3" id="KW-1185">Reference proteome</keyword>
<reference evidence="2 3" key="1">
    <citation type="submission" date="2019-02" db="EMBL/GenBank/DDBJ databases">
        <title>Genome sequencing of the rare red list fungi Bondarzewia mesenterica.</title>
        <authorList>
            <person name="Buettner E."/>
            <person name="Kellner H."/>
        </authorList>
    </citation>
    <scope>NUCLEOTIDE SEQUENCE [LARGE SCALE GENOMIC DNA]</scope>
    <source>
        <strain evidence="2 3">DSM 108281</strain>
    </source>
</reference>
<dbReference type="AlphaFoldDB" id="A0A4S4LUQ7"/>
<comment type="caution">
    <text evidence="2">The sequence shown here is derived from an EMBL/GenBank/DDBJ whole genome shotgun (WGS) entry which is preliminary data.</text>
</comment>
<proteinExistence type="predicted"/>
<dbReference type="SUPFAM" id="SSF56672">
    <property type="entry name" value="DNA/RNA polymerases"/>
    <property type="match status" value="1"/>
</dbReference>
<accession>A0A4S4LUQ7</accession>
<dbReference type="CDD" id="cd09272">
    <property type="entry name" value="RNase_HI_RT_Ty1"/>
    <property type="match status" value="1"/>
</dbReference>
<dbReference type="OrthoDB" id="3344688at2759"/>
<sequence>MDVKNAYLNGHLKEDIFMEQPPGFIAPGAALKYQRLCEVFIKLSFTHCSVDHGVFYKHVGKDILVIATSIDDLALFASVLHLLEWLKGELSEVFEMTNLREIHWLLGMEIKRDHKVCTISLSHNTARYHARCVASGTVHAEPWEDALGGDQADLEVPEGTREYWLVFRGTKAGLEGYTDSDWALQEHRHSISGYVFLYNGGAISWSLKKQPIITLSSTEAEYVAATHAVKEAIWLQSFLCDIFDIPKSKALPVTLHCDNQSAIALACDNTFHARTKHINIRFHFIREAVENGKIAIFYCPIEDMAADLFMKALSRPKVEKFVELIGLQAI</sequence>
<feature type="domain" description="Reverse transcriptase Ty1/copia-type" evidence="1">
    <location>
        <begin position="33"/>
        <end position="122"/>
    </location>
</feature>
<evidence type="ECO:0000259" key="1">
    <source>
        <dbReference type="Pfam" id="PF07727"/>
    </source>
</evidence>
<protein>
    <recommendedName>
        <fullName evidence="1">Reverse transcriptase Ty1/copia-type domain-containing protein</fullName>
    </recommendedName>
</protein>
<dbReference type="InterPro" id="IPR013103">
    <property type="entry name" value="RVT_2"/>
</dbReference>
<dbReference type="Pfam" id="PF07727">
    <property type="entry name" value="RVT_2"/>
    <property type="match status" value="1"/>
</dbReference>
<dbReference type="PANTHER" id="PTHR11439">
    <property type="entry name" value="GAG-POL-RELATED RETROTRANSPOSON"/>
    <property type="match status" value="1"/>
</dbReference>
<dbReference type="Proteomes" id="UP000310158">
    <property type="component" value="Unassembled WGS sequence"/>
</dbReference>